<dbReference type="PANTHER" id="PTHR42718:SF42">
    <property type="entry name" value="EXPORT PROTEIN"/>
    <property type="match status" value="1"/>
</dbReference>
<feature type="transmembrane region" description="Helical" evidence="8">
    <location>
        <begin position="118"/>
        <end position="137"/>
    </location>
</feature>
<feature type="domain" description="Major facilitator superfamily (MFS) profile" evidence="9">
    <location>
        <begin position="21"/>
        <end position="451"/>
    </location>
</feature>
<evidence type="ECO:0000256" key="5">
    <source>
        <dbReference type="ARBA" id="ARBA00022989"/>
    </source>
</evidence>
<feature type="transmembrane region" description="Helical" evidence="8">
    <location>
        <begin position="176"/>
        <end position="195"/>
    </location>
</feature>
<keyword evidence="6 8" id="KW-0472">Membrane</keyword>
<proteinExistence type="predicted"/>
<dbReference type="InterPro" id="IPR004638">
    <property type="entry name" value="EmrB-like"/>
</dbReference>
<evidence type="ECO:0000313" key="10">
    <source>
        <dbReference type="EMBL" id="QIS12503.1"/>
    </source>
</evidence>
<dbReference type="GO" id="GO:0005886">
    <property type="term" value="C:plasma membrane"/>
    <property type="evidence" value="ECO:0007669"/>
    <property type="project" value="UniProtKB-SubCell"/>
</dbReference>
<dbReference type="InterPro" id="IPR036259">
    <property type="entry name" value="MFS_trans_sf"/>
</dbReference>
<feature type="transmembrane region" description="Helical" evidence="8">
    <location>
        <begin position="340"/>
        <end position="359"/>
    </location>
</feature>
<feature type="region of interest" description="Disordered" evidence="7">
    <location>
        <begin position="538"/>
        <end position="599"/>
    </location>
</feature>
<feature type="transmembrane region" description="Helical" evidence="8">
    <location>
        <begin position="275"/>
        <end position="296"/>
    </location>
</feature>
<feature type="transmembrane region" description="Helical" evidence="8">
    <location>
        <begin position="149"/>
        <end position="170"/>
    </location>
</feature>
<dbReference type="KEGG" id="nah:F5544_23215"/>
<evidence type="ECO:0000313" key="11">
    <source>
        <dbReference type="Proteomes" id="UP000503540"/>
    </source>
</evidence>
<feature type="compositionally biased region" description="Basic residues" evidence="7">
    <location>
        <begin position="577"/>
        <end position="599"/>
    </location>
</feature>
<dbReference type="CDD" id="cd17321">
    <property type="entry name" value="MFS_MMR_MDR_like"/>
    <property type="match status" value="1"/>
</dbReference>
<evidence type="ECO:0000259" key="9">
    <source>
        <dbReference type="PROSITE" id="PS50850"/>
    </source>
</evidence>
<gene>
    <name evidence="10" type="ORF">F5544_23215</name>
</gene>
<evidence type="ECO:0000256" key="2">
    <source>
        <dbReference type="ARBA" id="ARBA00022448"/>
    </source>
</evidence>
<keyword evidence="2" id="KW-0813">Transport</keyword>
<feature type="transmembrane region" description="Helical" evidence="8">
    <location>
        <begin position="233"/>
        <end position="255"/>
    </location>
</feature>
<dbReference type="Proteomes" id="UP000503540">
    <property type="component" value="Chromosome"/>
</dbReference>
<dbReference type="AlphaFoldDB" id="A0A6G9YHT3"/>
<feature type="transmembrane region" description="Helical" evidence="8">
    <location>
        <begin position="494"/>
        <end position="516"/>
    </location>
</feature>
<feature type="transmembrane region" description="Helical" evidence="8">
    <location>
        <begin position="20"/>
        <end position="39"/>
    </location>
</feature>
<sequence length="599" mass="63196">MAVLAKPERPAALSRRARIAALVALCLAELLVVLDNTLVNVALPTMAMRLHAYMSGLQWIVDAFTLAFAGLLLAMGHLGDRYGRRRMMLIGLSGVAVMSAVGALSTGLGQVIAARAGMGVFAAAVYPSTLAMITNIFTDARERAQAIAAWSAMAGIAIALGPTVGGWLLGVFSWHAVFWINIPIALVTIVAIVLLTPESRADHGGRLDIVGLALSLIGVTSLVYTIIAAPRRGWLSTASLAGYAISVVLLVLFVAWELRVAAPVLDVRLFRNPRFAVPAFAITVSFFSGLGFLFLFTQYFQGVKELSAFEFGVHSLPFAAAVCVAAPTATLLAQRVGATAVVVTGLVLMAAAMGMIMLITVDTPYLGPVLVTMVLLGIGFAVVQAPATDSIMASVPVEQAGAGSAVNDTTRETGGALGVAVLGSVMASVYTARVGARIDAVPSALMTAQQKDLARHSPISVVDIATARVGPFLAGPRDDLVRAMKVAAMTGAHLSAAVTVVVLLLSAITVAVLLPWRPERTDDIGEHAVMDRDREFATAAGDSTRSPADRHLVADPGRSGRGLPRSATRPRVEVRRRMGLRRRAHRSRRRSNRGLEKRR</sequence>
<feature type="transmembrane region" description="Helical" evidence="8">
    <location>
        <begin position="316"/>
        <end position="333"/>
    </location>
</feature>
<dbReference type="EMBL" id="CP046172">
    <property type="protein sequence ID" value="QIS12503.1"/>
    <property type="molecule type" value="Genomic_DNA"/>
</dbReference>
<dbReference type="Gene3D" id="1.20.1720.10">
    <property type="entry name" value="Multidrug resistance protein D"/>
    <property type="match status" value="1"/>
</dbReference>
<dbReference type="InterPro" id="IPR011701">
    <property type="entry name" value="MFS"/>
</dbReference>
<dbReference type="PROSITE" id="PS50850">
    <property type="entry name" value="MFS"/>
    <property type="match status" value="1"/>
</dbReference>
<evidence type="ECO:0000256" key="8">
    <source>
        <dbReference type="SAM" id="Phobius"/>
    </source>
</evidence>
<keyword evidence="3" id="KW-1003">Cell membrane</keyword>
<protein>
    <submittedName>
        <fullName evidence="10">DHA2 family efflux MFS transporter permease subunit</fullName>
    </submittedName>
</protein>
<feature type="transmembrane region" description="Helical" evidence="8">
    <location>
        <begin position="365"/>
        <end position="383"/>
    </location>
</feature>
<dbReference type="InterPro" id="IPR020846">
    <property type="entry name" value="MFS_dom"/>
</dbReference>
<dbReference type="SUPFAM" id="SSF103473">
    <property type="entry name" value="MFS general substrate transporter"/>
    <property type="match status" value="1"/>
</dbReference>
<evidence type="ECO:0000256" key="4">
    <source>
        <dbReference type="ARBA" id="ARBA00022692"/>
    </source>
</evidence>
<evidence type="ECO:0000256" key="1">
    <source>
        <dbReference type="ARBA" id="ARBA00004651"/>
    </source>
</evidence>
<feature type="transmembrane region" description="Helical" evidence="8">
    <location>
        <begin position="90"/>
        <end position="112"/>
    </location>
</feature>
<reference evidence="10 11" key="1">
    <citation type="journal article" date="2019" name="ACS Chem. Biol.">
        <title>Identification and Mobilization of a Cryptic Antibiotic Biosynthesis Gene Locus from a Human-Pathogenic Nocardia Isolate.</title>
        <authorList>
            <person name="Herisse M."/>
            <person name="Ishida K."/>
            <person name="Porter J.L."/>
            <person name="Howden B."/>
            <person name="Hertweck C."/>
            <person name="Stinear T.P."/>
            <person name="Pidot S.J."/>
        </authorList>
    </citation>
    <scope>NUCLEOTIDE SEQUENCE [LARGE SCALE GENOMIC DNA]</scope>
    <source>
        <strain evidence="10 11">AUSMDU00012717</strain>
    </source>
</reference>
<evidence type="ECO:0000256" key="6">
    <source>
        <dbReference type="ARBA" id="ARBA00023136"/>
    </source>
</evidence>
<dbReference type="GO" id="GO:0022857">
    <property type="term" value="F:transmembrane transporter activity"/>
    <property type="evidence" value="ECO:0007669"/>
    <property type="project" value="InterPro"/>
</dbReference>
<comment type="subcellular location">
    <subcellularLocation>
        <location evidence="1">Cell membrane</location>
        <topology evidence="1">Multi-pass membrane protein</topology>
    </subcellularLocation>
</comment>
<dbReference type="NCBIfam" id="TIGR00711">
    <property type="entry name" value="efflux_EmrB"/>
    <property type="match status" value="1"/>
</dbReference>
<accession>A0A6G9YHT3</accession>
<dbReference type="RefSeq" id="WP_167475182.1">
    <property type="nucleotide sequence ID" value="NZ_CP046172.1"/>
</dbReference>
<evidence type="ECO:0000256" key="7">
    <source>
        <dbReference type="SAM" id="MobiDB-lite"/>
    </source>
</evidence>
<keyword evidence="4 8" id="KW-0812">Transmembrane</keyword>
<dbReference type="Gene3D" id="1.20.1250.20">
    <property type="entry name" value="MFS general substrate transporter like domains"/>
    <property type="match status" value="1"/>
</dbReference>
<feature type="transmembrane region" description="Helical" evidence="8">
    <location>
        <begin position="207"/>
        <end position="227"/>
    </location>
</feature>
<evidence type="ECO:0000256" key="3">
    <source>
        <dbReference type="ARBA" id="ARBA00022475"/>
    </source>
</evidence>
<feature type="transmembrane region" description="Helical" evidence="8">
    <location>
        <begin position="59"/>
        <end position="78"/>
    </location>
</feature>
<dbReference type="PANTHER" id="PTHR42718">
    <property type="entry name" value="MAJOR FACILITATOR SUPERFAMILY MULTIDRUG TRANSPORTER MFSC"/>
    <property type="match status" value="1"/>
</dbReference>
<dbReference type="Pfam" id="PF07690">
    <property type="entry name" value="MFS_1"/>
    <property type="match status" value="1"/>
</dbReference>
<keyword evidence="5 8" id="KW-1133">Transmembrane helix</keyword>
<organism evidence="10 11">
    <name type="scientific">Nocardia arthritidis</name>
    <dbReference type="NCBI Taxonomy" id="228602"/>
    <lineage>
        <taxon>Bacteria</taxon>
        <taxon>Bacillati</taxon>
        <taxon>Actinomycetota</taxon>
        <taxon>Actinomycetes</taxon>
        <taxon>Mycobacteriales</taxon>
        <taxon>Nocardiaceae</taxon>
        <taxon>Nocardia</taxon>
    </lineage>
</organism>
<name>A0A6G9YHT3_9NOCA</name>
<keyword evidence="11" id="KW-1185">Reference proteome</keyword>